<dbReference type="InParanoid" id="A0A067MFR0"/>
<keyword evidence="3 4" id="KW-0067">ATP-binding</keyword>
<evidence type="ECO:0008006" key="8">
    <source>
        <dbReference type="Google" id="ProtNLM"/>
    </source>
</evidence>
<dbReference type="Gene3D" id="3.30.30.30">
    <property type="match status" value="1"/>
</dbReference>
<comment type="similarity">
    <text evidence="1 4">Belongs to the heat shock protein 70 family.</text>
</comment>
<dbReference type="Proteomes" id="UP000027195">
    <property type="component" value="Unassembled WGS sequence"/>
</dbReference>
<evidence type="ECO:0000256" key="3">
    <source>
        <dbReference type="ARBA" id="ARBA00022840"/>
    </source>
</evidence>
<accession>A0A067MFR0</accession>
<dbReference type="PROSITE" id="PS00329">
    <property type="entry name" value="HSP70_2"/>
    <property type="match status" value="1"/>
</dbReference>
<organism evidence="6 7">
    <name type="scientific">Botryobasidium botryosum (strain FD-172 SS1)</name>
    <dbReference type="NCBI Taxonomy" id="930990"/>
    <lineage>
        <taxon>Eukaryota</taxon>
        <taxon>Fungi</taxon>
        <taxon>Dikarya</taxon>
        <taxon>Basidiomycota</taxon>
        <taxon>Agaricomycotina</taxon>
        <taxon>Agaricomycetes</taxon>
        <taxon>Cantharellales</taxon>
        <taxon>Botryobasidiaceae</taxon>
        <taxon>Botryobasidium</taxon>
    </lineage>
</organism>
<name>A0A067MFR0_BOTB1</name>
<dbReference type="InterPro" id="IPR029047">
    <property type="entry name" value="HSP70_peptide-bd_sf"/>
</dbReference>
<dbReference type="SUPFAM" id="SSF100920">
    <property type="entry name" value="Heat shock protein 70kD (HSP70), peptide-binding domain"/>
    <property type="match status" value="1"/>
</dbReference>
<keyword evidence="2 4" id="KW-0547">Nucleotide-binding</keyword>
<dbReference type="PRINTS" id="PR00301">
    <property type="entry name" value="HEATSHOCK70"/>
</dbReference>
<evidence type="ECO:0000313" key="7">
    <source>
        <dbReference type="Proteomes" id="UP000027195"/>
    </source>
</evidence>
<dbReference type="InterPro" id="IPR013126">
    <property type="entry name" value="Hsp_70_fam"/>
</dbReference>
<evidence type="ECO:0000256" key="4">
    <source>
        <dbReference type="RuleBase" id="RU003322"/>
    </source>
</evidence>
<feature type="region of interest" description="Disordered" evidence="5">
    <location>
        <begin position="632"/>
        <end position="657"/>
    </location>
</feature>
<dbReference type="PANTHER" id="PTHR19375">
    <property type="entry name" value="HEAT SHOCK PROTEIN 70KDA"/>
    <property type="match status" value="1"/>
</dbReference>
<proteinExistence type="inferred from homology"/>
<dbReference type="GO" id="GO:0140662">
    <property type="term" value="F:ATP-dependent protein folding chaperone"/>
    <property type="evidence" value="ECO:0007669"/>
    <property type="project" value="InterPro"/>
</dbReference>
<dbReference type="STRING" id="930990.A0A067MFR0"/>
<gene>
    <name evidence="6" type="ORF">BOTBODRAFT_146155</name>
</gene>
<evidence type="ECO:0000313" key="6">
    <source>
        <dbReference type="EMBL" id="KDQ13550.1"/>
    </source>
</evidence>
<dbReference type="FunFam" id="3.90.640.10:FF:000002">
    <property type="entry name" value="Heat shock 70 kDa"/>
    <property type="match status" value="1"/>
</dbReference>
<evidence type="ECO:0000256" key="1">
    <source>
        <dbReference type="ARBA" id="ARBA00007381"/>
    </source>
</evidence>
<evidence type="ECO:0000256" key="5">
    <source>
        <dbReference type="SAM" id="MobiDB-lite"/>
    </source>
</evidence>
<dbReference type="Gene3D" id="2.60.34.10">
    <property type="entry name" value="Substrate Binding Domain Of DNAk, Chain A, domain 1"/>
    <property type="match status" value="1"/>
</dbReference>
<dbReference type="SUPFAM" id="SSF53067">
    <property type="entry name" value="Actin-like ATPase domain"/>
    <property type="match status" value="2"/>
</dbReference>
<dbReference type="PROSITE" id="PS01036">
    <property type="entry name" value="HSP70_3"/>
    <property type="match status" value="1"/>
</dbReference>
<dbReference type="GO" id="GO:0005524">
    <property type="term" value="F:ATP binding"/>
    <property type="evidence" value="ECO:0007669"/>
    <property type="project" value="UniProtKB-KW"/>
</dbReference>
<sequence>MSDLAIGIDFAVNLIGTTHSCVGVWQKGRVEIIPNDQGNRTTPSCVSFSSTERLVGDGASNQASLNPTNTQVPLLGLLSGSMARVFGIKRLIGRKFDDEEVQADMLHWPFEVARRGDRPLVRVMHCGQQKELTAEEISSMILLKMKETAEAYLGAPITDAVVTVPTYYDNRQRQATHDACAIAGLRVLDTINEATAAAIAYGLDKKFYKPRNVLVFDLGGGTFDVSLLAIEDGVFEVKAVAGDTHLGGEDFDNRLLAHFVAEFRRLYRRDLSSNPRALRRLRTACERAKRTLSSATKTSIEIDSILDDIDFYTSITRIQFEDLCHDLFYSTLKSVEKVLRDSHTDRFDVQEVVLVGGSTRIPRVAKIVSDFFHGKEVNKSINPDEAMAYGAAVHAAVLSGEGLGKMKDMLLLDVAPISLGIGMVDGTFTPLINRNTIIPAKRSLVFSTHEDYQTHMLIEVYEGESVRMQDNRLLGRFQLSGIIALPRGVPQIEITFGISRGGLLNVFAMEKSAGYTNAITIAEDRGGLAREEIERMAWEAQQYKQQESSNTLRIASKNRLESYVYDLRELTATLNETISRTVEWVDSTERAEPEISAEEYDQARKDLEAAAFMIVQDICGLAWRDIPRPGRAIGDDVEDHSGTPSTAGTDDGFDRRA</sequence>
<evidence type="ECO:0000256" key="2">
    <source>
        <dbReference type="ARBA" id="ARBA00022741"/>
    </source>
</evidence>
<dbReference type="OrthoDB" id="2401965at2759"/>
<dbReference type="Pfam" id="PF00012">
    <property type="entry name" value="HSP70"/>
    <property type="match status" value="1"/>
</dbReference>
<keyword evidence="7" id="KW-1185">Reference proteome</keyword>
<dbReference type="HOGENOM" id="CLU_005965_2_1_1"/>
<dbReference type="InterPro" id="IPR018181">
    <property type="entry name" value="Heat_shock_70_CS"/>
</dbReference>
<dbReference type="FunFam" id="3.30.30.30:FF:000001">
    <property type="entry name" value="heat shock 70 kDa protein-like"/>
    <property type="match status" value="1"/>
</dbReference>
<dbReference type="Gene3D" id="3.90.640.10">
    <property type="entry name" value="Actin, Chain A, domain 4"/>
    <property type="match status" value="1"/>
</dbReference>
<reference evidence="7" key="1">
    <citation type="journal article" date="2014" name="Proc. Natl. Acad. Sci. U.S.A.">
        <title>Extensive sampling of basidiomycete genomes demonstrates inadequacy of the white-rot/brown-rot paradigm for wood decay fungi.</title>
        <authorList>
            <person name="Riley R."/>
            <person name="Salamov A.A."/>
            <person name="Brown D.W."/>
            <person name="Nagy L.G."/>
            <person name="Floudas D."/>
            <person name="Held B.W."/>
            <person name="Levasseur A."/>
            <person name="Lombard V."/>
            <person name="Morin E."/>
            <person name="Otillar R."/>
            <person name="Lindquist E.A."/>
            <person name="Sun H."/>
            <person name="LaButti K.M."/>
            <person name="Schmutz J."/>
            <person name="Jabbour D."/>
            <person name="Luo H."/>
            <person name="Baker S.E."/>
            <person name="Pisabarro A.G."/>
            <person name="Walton J.D."/>
            <person name="Blanchette R.A."/>
            <person name="Henrissat B."/>
            <person name="Martin F."/>
            <person name="Cullen D."/>
            <person name="Hibbett D.S."/>
            <person name="Grigoriev I.V."/>
        </authorList>
    </citation>
    <scope>NUCLEOTIDE SEQUENCE [LARGE SCALE GENOMIC DNA]</scope>
    <source>
        <strain evidence="7">FD-172 SS1</strain>
    </source>
</reference>
<dbReference type="EMBL" id="KL198043">
    <property type="protein sequence ID" value="KDQ13550.1"/>
    <property type="molecule type" value="Genomic_DNA"/>
</dbReference>
<dbReference type="InterPro" id="IPR043129">
    <property type="entry name" value="ATPase_NBD"/>
</dbReference>
<dbReference type="Gene3D" id="3.30.420.40">
    <property type="match status" value="2"/>
</dbReference>
<dbReference type="FunFam" id="2.60.34.10:FF:000012">
    <property type="entry name" value="Heat shock 70 kDa protein"/>
    <property type="match status" value="1"/>
</dbReference>
<dbReference type="AlphaFoldDB" id="A0A067MFR0"/>
<protein>
    <recommendedName>
        <fullName evidence="8">Heat shock protein 70</fullName>
    </recommendedName>
</protein>